<evidence type="ECO:0000313" key="2">
    <source>
        <dbReference type="EMBL" id="BBM51339.1"/>
    </source>
</evidence>
<dbReference type="EMBL" id="AP019831">
    <property type="protein sequence ID" value="BBM44192.1"/>
    <property type="molecule type" value="Genomic_DNA"/>
</dbReference>
<reference evidence="1 4" key="1">
    <citation type="submission" date="2019-07" db="EMBL/GenBank/DDBJ databases">
        <title>Complete Genome Sequence of Leptotrichia trevisanii Strain JMUB3870.</title>
        <authorList>
            <person name="Watanabe S."/>
            <person name="Cui L."/>
        </authorList>
    </citation>
    <scope>NUCLEOTIDE SEQUENCE [LARGE SCALE GENOMIC DNA]</scope>
    <source>
        <strain evidence="1 4">JMUB3870</strain>
    </source>
</reference>
<evidence type="ECO:0000313" key="4">
    <source>
        <dbReference type="Proteomes" id="UP000422644"/>
    </source>
</evidence>
<gene>
    <name evidence="1" type="ORF">JMUB3870_0299</name>
    <name evidence="2" type="ORF">JMUB3935_0306</name>
</gene>
<dbReference type="Proteomes" id="UP000422644">
    <property type="component" value="Chromosome"/>
</dbReference>
<evidence type="ECO:0000313" key="3">
    <source>
        <dbReference type="Proteomes" id="UP000321378"/>
    </source>
</evidence>
<name>A0A510KI36_9FUSO</name>
<sequence>MKDTTDIIKRQILEFESEALQKFFKENILESFEEIEKYLEQRINIIEKKVEETLNTEKKNLDICMTVMNEEEYRLNDGVFSPVDMVDFSDKTKKGINIRNIITKKNMVVQTVYMELSDEEIKNLENRKFNSYIEKNGEKFPVKIRIEKNKKYNEKIQELYYLFQKNGREWKTINSFYNDNFYDIILDEFEKEYIDLQDIQNFEYDLEEMEIKAKKNVFLVWNINRISVQSEDFVQPDEERIVYKYRLDYNQNRNILINSSNNKPFFLVYRDEAENINVLSNEKQDLIWEVWEFMDFSNIKYEKELDFKIYSNAQINERIVNLNNKIRTKVELNRFLNSYRIFEGLKVDKIYPEIFNGTKYLKLKKLNEFIKFDFDLDERLKQGVTLKIKNNNIPKEEFVKLMSFFVSELEYSYPQYNFKVVDEYVE</sequence>
<keyword evidence="4" id="KW-1185">Reference proteome</keyword>
<accession>A0A510KI36</accession>
<proteinExistence type="predicted"/>
<organism evidence="2 3">
    <name type="scientific">Leptotrichia trevisanii</name>
    <dbReference type="NCBI Taxonomy" id="109328"/>
    <lineage>
        <taxon>Bacteria</taxon>
        <taxon>Fusobacteriati</taxon>
        <taxon>Fusobacteriota</taxon>
        <taxon>Fusobacteriia</taxon>
        <taxon>Fusobacteriales</taxon>
        <taxon>Leptotrichiaceae</taxon>
        <taxon>Leptotrichia</taxon>
    </lineage>
</organism>
<dbReference type="STRING" id="1122173.GCA_000482505_02051"/>
<dbReference type="AlphaFoldDB" id="A0A510KI36"/>
<dbReference type="RefSeq" id="WP_026749600.1">
    <property type="nucleotide sequence ID" value="NZ_AP019831.1"/>
</dbReference>
<evidence type="ECO:0000313" key="1">
    <source>
        <dbReference type="EMBL" id="BBM44192.1"/>
    </source>
</evidence>
<protein>
    <submittedName>
        <fullName evidence="2">Uncharacterized protein</fullName>
    </submittedName>
</protein>
<dbReference type="EMBL" id="AP019840">
    <property type="protein sequence ID" value="BBM51339.1"/>
    <property type="molecule type" value="Genomic_DNA"/>
</dbReference>
<reference evidence="2 3" key="2">
    <citation type="submission" date="2019-07" db="EMBL/GenBank/DDBJ databases">
        <title>Complete Genome Sequence of Leptotrichia trevisanii Strain JMUB3935.</title>
        <authorList>
            <person name="Watanabe S."/>
            <person name="Cui L."/>
        </authorList>
    </citation>
    <scope>NUCLEOTIDE SEQUENCE [LARGE SCALE GENOMIC DNA]</scope>
    <source>
        <strain evidence="2 3">JMUB3935</strain>
    </source>
</reference>
<dbReference type="Proteomes" id="UP000321378">
    <property type="component" value="Chromosome"/>
</dbReference>